<dbReference type="PROSITE" id="PS50850">
    <property type="entry name" value="MFS"/>
    <property type="match status" value="1"/>
</dbReference>
<dbReference type="SUPFAM" id="SSF103473">
    <property type="entry name" value="MFS general substrate transporter"/>
    <property type="match status" value="1"/>
</dbReference>
<accession>A0A0K0E1X5</accession>
<keyword evidence="5" id="KW-1185">Reference proteome</keyword>
<feature type="transmembrane region" description="Helical" evidence="3">
    <location>
        <begin position="183"/>
        <end position="201"/>
    </location>
</feature>
<keyword evidence="3" id="KW-0812">Transmembrane</keyword>
<evidence type="ECO:0000313" key="7">
    <source>
        <dbReference type="WBParaSite" id="TCONS_00016916.p1"/>
    </source>
</evidence>
<feature type="compositionally biased region" description="Low complexity" evidence="2">
    <location>
        <begin position="481"/>
        <end position="497"/>
    </location>
</feature>
<dbReference type="InterPro" id="IPR050327">
    <property type="entry name" value="Proton-linked_MCT"/>
</dbReference>
<dbReference type="WBParaSite" id="TCONS_00016916.p1">
    <property type="protein sequence ID" value="TCONS_00016916.p1"/>
    <property type="gene ID" value="XLOC_011576"/>
</dbReference>
<dbReference type="Proteomes" id="UP000035681">
    <property type="component" value="Unplaced"/>
</dbReference>
<evidence type="ECO:0000259" key="4">
    <source>
        <dbReference type="PROSITE" id="PS50850"/>
    </source>
</evidence>
<comment type="subcellular location">
    <subcellularLocation>
        <location evidence="1">Membrane</location>
        <topology evidence="1">Multi-pass membrane protein</topology>
    </subcellularLocation>
</comment>
<dbReference type="Pfam" id="PF07690">
    <property type="entry name" value="MFS_1"/>
    <property type="match status" value="2"/>
</dbReference>
<evidence type="ECO:0000313" key="5">
    <source>
        <dbReference type="Proteomes" id="UP000035681"/>
    </source>
</evidence>
<evidence type="ECO:0000256" key="3">
    <source>
        <dbReference type="SAM" id="Phobius"/>
    </source>
</evidence>
<feature type="transmembrane region" description="Helical" evidence="3">
    <location>
        <begin position="272"/>
        <end position="290"/>
    </location>
</feature>
<dbReference type="STRING" id="6248.A0A0K0E1X5"/>
<feature type="compositionally biased region" description="Basic and acidic residues" evidence="2">
    <location>
        <begin position="32"/>
        <end position="41"/>
    </location>
</feature>
<feature type="compositionally biased region" description="Polar residues" evidence="2">
    <location>
        <begin position="1"/>
        <end position="11"/>
    </location>
</feature>
<feature type="region of interest" description="Disordered" evidence="2">
    <location>
        <begin position="1"/>
        <end position="47"/>
    </location>
</feature>
<dbReference type="InterPro" id="IPR020846">
    <property type="entry name" value="MFS_dom"/>
</dbReference>
<dbReference type="AlphaFoldDB" id="A0A0K0E1X5"/>
<feature type="transmembrane region" description="Helical" evidence="3">
    <location>
        <begin position="806"/>
        <end position="828"/>
    </location>
</feature>
<keyword evidence="3" id="KW-1133">Transmembrane helix</keyword>
<feature type="transmembrane region" description="Helical" evidence="3">
    <location>
        <begin position="113"/>
        <end position="139"/>
    </location>
</feature>
<name>A0A0K0E1X5_STRER</name>
<dbReference type="InterPro" id="IPR011701">
    <property type="entry name" value="MFS"/>
</dbReference>
<feature type="transmembrane region" description="Helical" evidence="3">
    <location>
        <begin position="647"/>
        <end position="665"/>
    </location>
</feature>
<dbReference type="GO" id="GO:0016020">
    <property type="term" value="C:membrane"/>
    <property type="evidence" value="ECO:0007669"/>
    <property type="project" value="UniProtKB-SubCell"/>
</dbReference>
<feature type="transmembrane region" description="Helical" evidence="3">
    <location>
        <begin position="717"/>
        <end position="735"/>
    </location>
</feature>
<dbReference type="InterPro" id="IPR036259">
    <property type="entry name" value="MFS_trans_sf"/>
</dbReference>
<proteinExistence type="predicted"/>
<feature type="domain" description="Major facilitator superfamily (MFS) profile" evidence="4">
    <location>
        <begin position="646"/>
        <end position="848"/>
    </location>
</feature>
<dbReference type="CDD" id="cd17352">
    <property type="entry name" value="MFS_MCT_SLC16"/>
    <property type="match status" value="1"/>
</dbReference>
<protein>
    <submittedName>
        <fullName evidence="6 7">MFS domain-containing protein</fullName>
    </submittedName>
</protein>
<sequence>MNEISISSGNKSLCKDKDKITTKTSSSSSKKSQHDNNEEIKFKKRTKKKKHMFAIAKWLKGNRQNSQNLLNTSLLPKNKKIVAFNDENFTISESSLTTSSSSTQEPEALDGGYGWVIVFSSFLIHFICDGISFSFGVMFPEIQTHFHASKFLASIPGSVFLSIPLLGGPIAAVVTDVYDCRNVTIAGGLIASIGVFLSYFCNDIATFTITYGIIGGSGLCLCFNTAIVIVTYYFEKRRALATAIACCGTGAGTIINPPVMEYLLSTFGWSKFLLFQGVWLLGLVFCGIIMKDVSWPQDTQEYKEKKFLKKMEKNRLKIERKNKLNQGLYNNHIANSSLNNYTNLNCRLAQSLPEIPTHIQMRLKKMEHSLTNTHSKDLDSKEACICKNMPPIRSKSYGYFTREKKFITDSEREIDVIKRIESTFIEIENNHNLNHLHLECGSLYNGKHHQKHVIPLTHSLNALDLNSYDSDEDFGLTLDGSSSLSTSESSENCSNVSIDGESSKGKLYFESESSPNLKKSKSNDFKEKMSLLPLEEVNDIMSPRDAFLVAHSNQKLEKTRLTSLISATLTSTHGRVPATNAMIACGHRLNRLSYEDAFRIDRVPSAPNIYFRRRRKYQKGVLKLKKIYDFFKDTAIENWELLKITQFRIFLISVFLLYMFFDIPYVNLPEYAVDKLGVTENQSSFLISSIGFFNMVFMLLLGMISDFKYTRNKVLQIYGLFVVAAGVAVFFAPFSPNYVYLLIYGSLFGGFISANYVLASVLTVDLLSFHCFQSGYGLLNLAQGFGNFIGPSFVGFMYDQTGSYQLIFYIGSCGIILSGLIVLSLYYIKRKNARKSKKTHFADPLIVE</sequence>
<dbReference type="Gene3D" id="1.20.1250.20">
    <property type="entry name" value="MFS general substrate transporter like domains"/>
    <property type="match status" value="2"/>
</dbReference>
<dbReference type="WBParaSite" id="SSTP_0000349400.1">
    <property type="protein sequence ID" value="SSTP_0000349400.1"/>
    <property type="gene ID" value="SSTP_0000349400"/>
</dbReference>
<evidence type="ECO:0000313" key="6">
    <source>
        <dbReference type="WBParaSite" id="SSTP_0000349400.1"/>
    </source>
</evidence>
<reference evidence="6" key="1">
    <citation type="submission" date="2015-08" db="UniProtKB">
        <authorList>
            <consortium name="WormBaseParasite"/>
        </authorList>
    </citation>
    <scope>IDENTIFICATION</scope>
</reference>
<dbReference type="GO" id="GO:0008028">
    <property type="term" value="F:monocarboxylic acid transmembrane transporter activity"/>
    <property type="evidence" value="ECO:0007669"/>
    <property type="project" value="TreeGrafter"/>
</dbReference>
<feature type="transmembrane region" description="Helical" evidence="3">
    <location>
        <begin position="213"/>
        <end position="234"/>
    </location>
</feature>
<feature type="transmembrane region" description="Helical" evidence="3">
    <location>
        <begin position="685"/>
        <end position="705"/>
    </location>
</feature>
<evidence type="ECO:0000256" key="1">
    <source>
        <dbReference type="ARBA" id="ARBA00004141"/>
    </source>
</evidence>
<feature type="transmembrane region" description="Helical" evidence="3">
    <location>
        <begin position="776"/>
        <end position="794"/>
    </location>
</feature>
<feature type="transmembrane region" description="Helical" evidence="3">
    <location>
        <begin position="151"/>
        <end position="171"/>
    </location>
</feature>
<keyword evidence="3" id="KW-0472">Membrane</keyword>
<organism evidence="6">
    <name type="scientific">Strongyloides stercoralis</name>
    <name type="common">Threadworm</name>
    <dbReference type="NCBI Taxonomy" id="6248"/>
    <lineage>
        <taxon>Eukaryota</taxon>
        <taxon>Metazoa</taxon>
        <taxon>Ecdysozoa</taxon>
        <taxon>Nematoda</taxon>
        <taxon>Chromadorea</taxon>
        <taxon>Rhabditida</taxon>
        <taxon>Tylenchina</taxon>
        <taxon>Panagrolaimomorpha</taxon>
        <taxon>Strongyloidoidea</taxon>
        <taxon>Strongyloididae</taxon>
        <taxon>Strongyloides</taxon>
    </lineage>
</organism>
<feature type="transmembrane region" description="Helical" evidence="3">
    <location>
        <begin position="741"/>
        <end position="764"/>
    </location>
</feature>
<evidence type="ECO:0000256" key="2">
    <source>
        <dbReference type="SAM" id="MobiDB-lite"/>
    </source>
</evidence>
<dbReference type="PANTHER" id="PTHR11360">
    <property type="entry name" value="MONOCARBOXYLATE TRANSPORTER"/>
    <property type="match status" value="1"/>
</dbReference>
<dbReference type="PANTHER" id="PTHR11360:SF299">
    <property type="entry name" value="GEM-1"/>
    <property type="match status" value="1"/>
</dbReference>
<feature type="region of interest" description="Disordered" evidence="2">
    <location>
        <begin position="480"/>
        <end position="501"/>
    </location>
</feature>